<keyword evidence="3" id="KW-1185">Reference proteome</keyword>
<protein>
    <recommendedName>
        <fullName evidence="1">Endonuclease/exonuclease/phosphatase domain-containing protein</fullName>
    </recommendedName>
</protein>
<organism evidence="2 3">
    <name type="scientific">Rhododendron griersonianum</name>
    <dbReference type="NCBI Taxonomy" id="479676"/>
    <lineage>
        <taxon>Eukaryota</taxon>
        <taxon>Viridiplantae</taxon>
        <taxon>Streptophyta</taxon>
        <taxon>Embryophyta</taxon>
        <taxon>Tracheophyta</taxon>
        <taxon>Spermatophyta</taxon>
        <taxon>Magnoliopsida</taxon>
        <taxon>eudicotyledons</taxon>
        <taxon>Gunneridae</taxon>
        <taxon>Pentapetalae</taxon>
        <taxon>asterids</taxon>
        <taxon>Ericales</taxon>
        <taxon>Ericaceae</taxon>
        <taxon>Ericoideae</taxon>
        <taxon>Rhodoreae</taxon>
        <taxon>Rhododendron</taxon>
    </lineage>
</organism>
<comment type="caution">
    <text evidence="2">The sequence shown here is derived from an EMBL/GenBank/DDBJ whole genome shotgun (WGS) entry which is preliminary data.</text>
</comment>
<feature type="domain" description="Endonuclease/exonuclease/phosphatase" evidence="1">
    <location>
        <begin position="4"/>
        <end position="225"/>
    </location>
</feature>
<dbReference type="PANTHER" id="PTHR33710">
    <property type="entry name" value="BNAC02G09200D PROTEIN"/>
    <property type="match status" value="1"/>
</dbReference>
<accession>A0AAV6KKY3</accession>
<evidence type="ECO:0000313" key="3">
    <source>
        <dbReference type="Proteomes" id="UP000823749"/>
    </source>
</evidence>
<dbReference type="InterPro" id="IPR005135">
    <property type="entry name" value="Endo/exonuclease/phosphatase"/>
</dbReference>
<dbReference type="EMBL" id="JACTNZ010000004">
    <property type="protein sequence ID" value="KAG5553067.1"/>
    <property type="molecule type" value="Genomic_DNA"/>
</dbReference>
<dbReference type="Pfam" id="PF03372">
    <property type="entry name" value="Exo_endo_phos"/>
    <property type="match status" value="1"/>
</dbReference>
<dbReference type="AlphaFoldDB" id="A0AAV6KKY3"/>
<dbReference type="PANTHER" id="PTHR33710:SF77">
    <property type="entry name" value="DNASE I-LIKE SUPERFAMILY PROTEIN"/>
    <property type="match status" value="1"/>
</dbReference>
<dbReference type="Gene3D" id="3.60.10.10">
    <property type="entry name" value="Endonuclease/exonuclease/phosphatase"/>
    <property type="match status" value="1"/>
</dbReference>
<dbReference type="GO" id="GO:0003824">
    <property type="term" value="F:catalytic activity"/>
    <property type="evidence" value="ECO:0007669"/>
    <property type="project" value="InterPro"/>
</dbReference>
<dbReference type="InterPro" id="IPR036691">
    <property type="entry name" value="Endo/exonu/phosph_ase_sf"/>
</dbReference>
<name>A0AAV6KKY3_9ERIC</name>
<evidence type="ECO:0000313" key="2">
    <source>
        <dbReference type="EMBL" id="KAG5553067.1"/>
    </source>
</evidence>
<dbReference type="SUPFAM" id="SSF56219">
    <property type="entry name" value="DNase I-like"/>
    <property type="match status" value="1"/>
</dbReference>
<dbReference type="Proteomes" id="UP000823749">
    <property type="component" value="Chromosome 4"/>
</dbReference>
<gene>
    <name evidence="2" type="ORF">RHGRI_011057</name>
</gene>
<evidence type="ECO:0000259" key="1">
    <source>
        <dbReference type="Pfam" id="PF03372"/>
    </source>
</evidence>
<reference evidence="2" key="1">
    <citation type="submission" date="2020-08" db="EMBL/GenBank/DDBJ databases">
        <title>Plant Genome Project.</title>
        <authorList>
            <person name="Zhang R.-G."/>
        </authorList>
    </citation>
    <scope>NUCLEOTIDE SEQUENCE</scope>
    <source>
        <strain evidence="2">WSP0</strain>
        <tissue evidence="2">Leaf</tissue>
    </source>
</reference>
<sequence length="403" mass="46690">MILLTWNCQGVGRTLTTQALGDIVRKNRPSIFFLMETKNNKVLQETIRRRLGFDFSNYVDLIGLSGGLALWWKNEVEIDIEASTKNIVHTVISEKAFSHVWAASFIYGSPSREGRDQVWEEIKCIGCSESLPWLCIGDFNEVLSTSDKVGGSIPNPRRLSSFHEMLTTCGLVDLGFKGPRFTWRNNRLGRDLIMERLDMAFANDKWRELYDQAIVLVEAAIGSDHNPLILNTSFPLKKVRKPFRFESFWTTEESCKLVITKAWEAFYEGSGLSKVCKKLRGCKEKLNVWHQQNFGDFRLQIATLKDRLVHIQEQQVFGFNPVCMAEEKIIKSKLEDLWQKDAMYWHQRSRIKWLQMGDKNSRFFYLSTIHRRQRNQIVKLKDAAGNWKMEETDISGAEQMAEA</sequence>
<proteinExistence type="predicted"/>